<comment type="caution">
    <text evidence="1">The sequence shown here is derived from an EMBL/GenBank/DDBJ whole genome shotgun (WGS) entry which is preliminary data.</text>
</comment>
<gene>
    <name evidence="1" type="ORF">S01H4_25080</name>
</gene>
<protein>
    <submittedName>
        <fullName evidence="1">Uncharacterized protein</fullName>
    </submittedName>
</protein>
<evidence type="ECO:0000313" key="1">
    <source>
        <dbReference type="EMBL" id="GAG89352.1"/>
    </source>
</evidence>
<dbReference type="AlphaFoldDB" id="X1C7R2"/>
<name>X1C7R2_9ZZZZ</name>
<accession>X1C7R2</accession>
<organism evidence="1">
    <name type="scientific">marine sediment metagenome</name>
    <dbReference type="NCBI Taxonomy" id="412755"/>
    <lineage>
        <taxon>unclassified sequences</taxon>
        <taxon>metagenomes</taxon>
        <taxon>ecological metagenomes</taxon>
    </lineage>
</organism>
<dbReference type="EMBL" id="BART01011884">
    <property type="protein sequence ID" value="GAG89352.1"/>
    <property type="molecule type" value="Genomic_DNA"/>
</dbReference>
<reference evidence="1" key="1">
    <citation type="journal article" date="2014" name="Front. Microbiol.">
        <title>High frequency of phylogenetically diverse reductive dehalogenase-homologous genes in deep subseafloor sedimentary metagenomes.</title>
        <authorList>
            <person name="Kawai M."/>
            <person name="Futagami T."/>
            <person name="Toyoda A."/>
            <person name="Takaki Y."/>
            <person name="Nishi S."/>
            <person name="Hori S."/>
            <person name="Arai W."/>
            <person name="Tsubouchi T."/>
            <person name="Morono Y."/>
            <person name="Uchiyama I."/>
            <person name="Ito T."/>
            <person name="Fujiyama A."/>
            <person name="Inagaki F."/>
            <person name="Takami H."/>
        </authorList>
    </citation>
    <scope>NUCLEOTIDE SEQUENCE</scope>
    <source>
        <strain evidence="1">Expedition CK06-06</strain>
    </source>
</reference>
<sequence length="57" mass="6843">MGYNHKLTDYYLFVLGGKQMEDRDKDKELLINELMGLHKKIAELEYVMPVRNTQRKK</sequence>
<proteinExistence type="predicted"/>